<evidence type="ECO:0000313" key="1">
    <source>
        <dbReference type="EMBL" id="HJA89533.1"/>
    </source>
</evidence>
<sequence length="302" mass="34543">MNTREKAAQFMYRHARPLEMSCWQYHFEGGSHEAVLKALAFYQNEDGGFGHALEADAWNPHSTPIQTWAATEILYDIQLIDSNHPIVKGIIAYLDSGADMAGDFWLNTVVTNNDYPHAPWWQADETNKTPHTYNPTASLAGFIIRFADQDSPLYQKATQIIQSAYQQIMSEEESAEMHVLSCYCRMFDYCQEAGVKLFDQNKLADKLRQLVSATLTTDSTEWESGYVCKPSQFIADKKSLSYSDHQSLVAEECQLIINSQLEDGSWAVPWTWGEDSEAWVISKEWWKAHIVLKNCQFLKQCQ</sequence>
<proteinExistence type="predicted"/>
<evidence type="ECO:0000313" key="2">
    <source>
        <dbReference type="Proteomes" id="UP000886856"/>
    </source>
</evidence>
<gene>
    <name evidence="1" type="ORF">H9948_01970</name>
</gene>
<dbReference type="SUPFAM" id="SSF48239">
    <property type="entry name" value="Terpenoid cyclases/Protein prenyltransferases"/>
    <property type="match status" value="1"/>
</dbReference>
<comment type="caution">
    <text evidence="1">The sequence shown here is derived from an EMBL/GenBank/DDBJ whole genome shotgun (WGS) entry which is preliminary data.</text>
</comment>
<dbReference type="AlphaFoldDB" id="A0A9D2KWH7"/>
<organism evidence="1 2">
    <name type="scientific">Candidatus Jeotgalibaca merdavium</name>
    <dbReference type="NCBI Taxonomy" id="2838627"/>
    <lineage>
        <taxon>Bacteria</taxon>
        <taxon>Bacillati</taxon>
        <taxon>Bacillota</taxon>
        <taxon>Bacilli</taxon>
        <taxon>Lactobacillales</taxon>
        <taxon>Carnobacteriaceae</taxon>
        <taxon>Jeotgalibaca</taxon>
    </lineage>
</organism>
<name>A0A9D2KWH7_9LACT</name>
<reference evidence="1" key="1">
    <citation type="journal article" date="2021" name="PeerJ">
        <title>Extensive microbial diversity within the chicken gut microbiome revealed by metagenomics and culture.</title>
        <authorList>
            <person name="Gilroy R."/>
            <person name="Ravi A."/>
            <person name="Getino M."/>
            <person name="Pursley I."/>
            <person name="Horton D.L."/>
            <person name="Alikhan N.F."/>
            <person name="Baker D."/>
            <person name="Gharbi K."/>
            <person name="Hall N."/>
            <person name="Watson M."/>
            <person name="Adriaenssens E.M."/>
            <person name="Foster-Nyarko E."/>
            <person name="Jarju S."/>
            <person name="Secka A."/>
            <person name="Antonio M."/>
            <person name="Oren A."/>
            <person name="Chaudhuri R.R."/>
            <person name="La Ragione R."/>
            <person name="Hildebrand F."/>
            <person name="Pallen M.J."/>
        </authorList>
    </citation>
    <scope>NUCLEOTIDE SEQUENCE</scope>
    <source>
        <strain evidence="1">CHK171-505</strain>
    </source>
</reference>
<dbReference type="Proteomes" id="UP000886856">
    <property type="component" value="Unassembled WGS sequence"/>
</dbReference>
<reference evidence="1" key="2">
    <citation type="submission" date="2021-04" db="EMBL/GenBank/DDBJ databases">
        <authorList>
            <person name="Gilroy R."/>
        </authorList>
    </citation>
    <scope>NUCLEOTIDE SEQUENCE</scope>
    <source>
        <strain evidence="1">CHK171-505</strain>
    </source>
</reference>
<protein>
    <submittedName>
        <fullName evidence="1">Uncharacterized protein</fullName>
    </submittedName>
</protein>
<accession>A0A9D2KWH7</accession>
<dbReference type="InterPro" id="IPR008930">
    <property type="entry name" value="Terpenoid_cyclase/PrenylTrfase"/>
</dbReference>
<dbReference type="EMBL" id="DWYW01000039">
    <property type="protein sequence ID" value="HJA89533.1"/>
    <property type="molecule type" value="Genomic_DNA"/>
</dbReference>